<evidence type="ECO:0000259" key="3">
    <source>
        <dbReference type="PROSITE" id="PS50800"/>
    </source>
</evidence>
<evidence type="ECO:0000256" key="2">
    <source>
        <dbReference type="SAM" id="SignalP"/>
    </source>
</evidence>
<evidence type="ECO:0000256" key="1">
    <source>
        <dbReference type="SAM" id="MobiDB-lite"/>
    </source>
</evidence>
<feature type="chain" id="PRO_5028393834" description="SAP domain-containing protein" evidence="2">
    <location>
        <begin position="22"/>
        <end position="826"/>
    </location>
</feature>
<dbReference type="GO" id="GO:0009279">
    <property type="term" value="C:cell outer membrane"/>
    <property type="evidence" value="ECO:0007669"/>
    <property type="project" value="TreeGrafter"/>
</dbReference>
<dbReference type="AlphaFoldDB" id="A0A7C3E4W7"/>
<feature type="compositionally biased region" description="Polar residues" evidence="1">
    <location>
        <begin position="603"/>
        <end position="614"/>
    </location>
</feature>
<feature type="domain" description="SAP" evidence="3">
    <location>
        <begin position="51"/>
        <end position="85"/>
    </location>
</feature>
<protein>
    <recommendedName>
        <fullName evidence="3">SAP domain-containing protein</fullName>
    </recommendedName>
</protein>
<gene>
    <name evidence="4" type="ORF">ENS59_06650</name>
</gene>
<feature type="region of interest" description="Disordered" evidence="1">
    <location>
        <begin position="563"/>
        <end position="616"/>
    </location>
</feature>
<proteinExistence type="predicted"/>
<evidence type="ECO:0000313" key="4">
    <source>
        <dbReference type="EMBL" id="HFH29177.1"/>
    </source>
</evidence>
<dbReference type="InterPro" id="IPR003034">
    <property type="entry name" value="SAP_dom"/>
</dbReference>
<sequence>MRKTGILVLPVVLLVTWPVFAQSGRADTAEISATSDEKKADSLPDYIEMDIRTSRLDELADWCRRLGLSDAGSRDELAGRLRDYYGITSPAPGSNATESKSITIESARTTEYFTLEAVNETYARLSGSVVITLKDGESLHRLKADEVLFNRTRNILNAKGSVEYTKESGGVKETFKGDSITISLDNWEGVFLGGASERSLSDKSTTYRFAGDVISRDAEEVTVLKNAKITSASRDESYWSIAATKLWLLPSSDWAMANAVLKVGEVPLLYIPFMYLPGDEVVFHPVLGYRSREGSFVQTTTYLIGRPKASSSTENSITKILGSGSDTERKQEGLFLRSTGKRVQNQDAPSLSLLFDVYTNLGAYAGMNASIPKTGILGKTDLSFGLGLTRDIYQPQVNYYTPFKNNDGISHWNSSDLFGYTIPFRYRFKSTGSLQTSWFSLSWELPLYSDPFVDRDFLNRTESMDWLQMIKEGSNQTQTNSGTQVSTLGSYQWRLNTTFPAPIVSIKPSIAALSVNSLSSSLYFNTRAVSNPASPLDSLFFYPERLTLYSTSFSLRGTLLGNSDSKPVSVKPEPKAASTNPTAGPQLQVPDAWSPWADEEPTSRTVTSPTQGANNDPLAVLQPPELQQTFTMTAVQSPVQIQVDYNVNPSFSTELFFQSSSANWPTKESIRWDEYSSIFTNFRSDASLGLTVADPTGMVSTALKLTDQNGLQVYNYINESAEEFDTSAEKNAALLRSYNGTYNNVGSEFTFKLSPFIQDEVWKATSVQYSLRGIFVKTAYTGDAETGSWLTTYGQWTKDYITAHQVQLNLSANTGTQTQSSTLSFD</sequence>
<keyword evidence="2" id="KW-0732">Signal</keyword>
<dbReference type="PANTHER" id="PTHR30189">
    <property type="entry name" value="LPS-ASSEMBLY PROTEIN"/>
    <property type="match status" value="1"/>
</dbReference>
<comment type="caution">
    <text evidence="4">The sequence shown here is derived from an EMBL/GenBank/DDBJ whole genome shotgun (WGS) entry which is preliminary data.</text>
</comment>
<name>A0A7C3E4W7_9SPIR</name>
<dbReference type="EMBL" id="DSVL01000204">
    <property type="protein sequence ID" value="HFH29177.1"/>
    <property type="molecule type" value="Genomic_DNA"/>
</dbReference>
<accession>A0A7C3E4W7</accession>
<organism evidence="4">
    <name type="scientific">Gracilinema caldarium</name>
    <dbReference type="NCBI Taxonomy" id="215591"/>
    <lineage>
        <taxon>Bacteria</taxon>
        <taxon>Pseudomonadati</taxon>
        <taxon>Spirochaetota</taxon>
        <taxon>Spirochaetia</taxon>
        <taxon>Spirochaetales</taxon>
        <taxon>Breznakiellaceae</taxon>
        <taxon>Gracilinema</taxon>
    </lineage>
</organism>
<dbReference type="GO" id="GO:1990351">
    <property type="term" value="C:transporter complex"/>
    <property type="evidence" value="ECO:0007669"/>
    <property type="project" value="TreeGrafter"/>
</dbReference>
<feature type="signal peptide" evidence="2">
    <location>
        <begin position="1"/>
        <end position="21"/>
    </location>
</feature>
<reference evidence="4" key="1">
    <citation type="journal article" date="2020" name="mSystems">
        <title>Genome- and Community-Level Interaction Insights into Carbon Utilization and Element Cycling Functions of Hydrothermarchaeota in Hydrothermal Sediment.</title>
        <authorList>
            <person name="Zhou Z."/>
            <person name="Liu Y."/>
            <person name="Xu W."/>
            <person name="Pan J."/>
            <person name="Luo Z.H."/>
            <person name="Li M."/>
        </authorList>
    </citation>
    <scope>NUCLEOTIDE SEQUENCE [LARGE SCALE GENOMIC DNA]</scope>
    <source>
        <strain evidence="4">SpSt-503</strain>
    </source>
</reference>
<dbReference type="PANTHER" id="PTHR30189:SF1">
    <property type="entry name" value="LPS-ASSEMBLY PROTEIN LPTD"/>
    <property type="match status" value="1"/>
</dbReference>
<dbReference type="PROSITE" id="PS50800">
    <property type="entry name" value="SAP"/>
    <property type="match status" value="1"/>
</dbReference>
<dbReference type="InterPro" id="IPR050218">
    <property type="entry name" value="LptD"/>
</dbReference>